<sequence>MKVKRIKEPVVKNLEELKLTGFRVVCAGEEYAVEIPKASKLLESRLSEIKNVKNKDIQFGAFIVDTNSEEEDGYWVTVEVEEFEGTPEEMVTLTIPAQRYASAKHEGPNIGIFNAYEELHNWAADQGYKRLKDKWHVEKFKSWDDPNNLVVELLDTIE</sequence>
<proteinExistence type="predicted"/>
<accession>A0A5D4SX58</accession>
<dbReference type="Pfam" id="PF06445">
    <property type="entry name" value="GyrI-like"/>
    <property type="match status" value="1"/>
</dbReference>
<dbReference type="SUPFAM" id="SSF55136">
    <property type="entry name" value="Probable bacterial effector-binding domain"/>
    <property type="match status" value="1"/>
</dbReference>
<dbReference type="Proteomes" id="UP000324517">
    <property type="component" value="Unassembled WGS sequence"/>
</dbReference>
<evidence type="ECO:0000313" key="3">
    <source>
        <dbReference type="Proteomes" id="UP000324517"/>
    </source>
</evidence>
<feature type="domain" description="AraC effector-binding" evidence="1">
    <location>
        <begin position="7"/>
        <end position="158"/>
    </location>
</feature>
<dbReference type="AlphaFoldDB" id="A0A5D4SX58"/>
<gene>
    <name evidence="2" type="ORF">FZC75_18450</name>
</gene>
<dbReference type="EMBL" id="VTET01000011">
    <property type="protein sequence ID" value="TYS67980.1"/>
    <property type="molecule type" value="Genomic_DNA"/>
</dbReference>
<organism evidence="2 3">
    <name type="scientific">Sutcliffiella horikoshii</name>
    <dbReference type="NCBI Taxonomy" id="79883"/>
    <lineage>
        <taxon>Bacteria</taxon>
        <taxon>Bacillati</taxon>
        <taxon>Bacillota</taxon>
        <taxon>Bacilli</taxon>
        <taxon>Bacillales</taxon>
        <taxon>Bacillaceae</taxon>
        <taxon>Sutcliffiella</taxon>
    </lineage>
</organism>
<comment type="caution">
    <text evidence="2">The sequence shown here is derived from an EMBL/GenBank/DDBJ whole genome shotgun (WGS) entry which is preliminary data.</text>
</comment>
<protein>
    <submittedName>
        <fullName evidence="2">GyrI-like domain-containing protein</fullName>
    </submittedName>
</protein>
<dbReference type="OrthoDB" id="2593454at2"/>
<dbReference type="InterPro" id="IPR029442">
    <property type="entry name" value="GyrI-like"/>
</dbReference>
<name>A0A5D4SX58_9BACI</name>
<dbReference type="SMART" id="SM00871">
    <property type="entry name" value="AraC_E_bind"/>
    <property type="match status" value="1"/>
</dbReference>
<evidence type="ECO:0000259" key="1">
    <source>
        <dbReference type="SMART" id="SM00871"/>
    </source>
</evidence>
<evidence type="ECO:0000313" key="2">
    <source>
        <dbReference type="EMBL" id="TYS67980.1"/>
    </source>
</evidence>
<dbReference type="InterPro" id="IPR011256">
    <property type="entry name" value="Reg_factor_effector_dom_sf"/>
</dbReference>
<dbReference type="Gene3D" id="3.20.80.10">
    <property type="entry name" value="Regulatory factor, effector binding domain"/>
    <property type="match status" value="1"/>
</dbReference>
<reference evidence="2 3" key="1">
    <citation type="submission" date="2019-08" db="EMBL/GenBank/DDBJ databases">
        <title>Bacillus genomes from the desert of Cuatro Cienegas, Coahuila.</title>
        <authorList>
            <person name="Olmedo-Alvarez G."/>
        </authorList>
    </citation>
    <scope>NUCLEOTIDE SEQUENCE [LARGE SCALE GENOMIC DNA]</scope>
    <source>
        <strain evidence="2 3">CH98b_3T</strain>
    </source>
</reference>
<dbReference type="InterPro" id="IPR010499">
    <property type="entry name" value="AraC_E-bd"/>
</dbReference>